<sequence>MLIKFIDRSKEESAELDGREYVVEAKGYKIELPWFNTHKDLGTFLNTHPPYSVPFGLEPIREKEEEGRRVIDLKYLDAEGLVLGWIIAQKCVVFIMNDQGKTIERYRAH</sequence>
<organism evidence="1">
    <name type="scientific">marine sediment metagenome</name>
    <dbReference type="NCBI Taxonomy" id="412755"/>
    <lineage>
        <taxon>unclassified sequences</taxon>
        <taxon>metagenomes</taxon>
        <taxon>ecological metagenomes</taxon>
    </lineage>
</organism>
<proteinExistence type="predicted"/>
<accession>A0A0F9D9G5</accession>
<evidence type="ECO:0000313" key="1">
    <source>
        <dbReference type="EMBL" id="KKL58264.1"/>
    </source>
</evidence>
<protein>
    <submittedName>
        <fullName evidence="1">Uncharacterized protein</fullName>
    </submittedName>
</protein>
<reference evidence="1" key="1">
    <citation type="journal article" date="2015" name="Nature">
        <title>Complex archaea that bridge the gap between prokaryotes and eukaryotes.</title>
        <authorList>
            <person name="Spang A."/>
            <person name="Saw J.H."/>
            <person name="Jorgensen S.L."/>
            <person name="Zaremba-Niedzwiedzka K."/>
            <person name="Martijn J."/>
            <person name="Lind A.E."/>
            <person name="van Eijk R."/>
            <person name="Schleper C."/>
            <person name="Guy L."/>
            <person name="Ettema T.J."/>
        </authorList>
    </citation>
    <scope>NUCLEOTIDE SEQUENCE</scope>
</reference>
<comment type="caution">
    <text evidence="1">The sequence shown here is derived from an EMBL/GenBank/DDBJ whole genome shotgun (WGS) entry which is preliminary data.</text>
</comment>
<dbReference type="EMBL" id="LAZR01029884">
    <property type="protein sequence ID" value="KKL58264.1"/>
    <property type="molecule type" value="Genomic_DNA"/>
</dbReference>
<name>A0A0F9D9G5_9ZZZZ</name>
<dbReference type="AlphaFoldDB" id="A0A0F9D9G5"/>
<gene>
    <name evidence="1" type="ORF">LCGC14_2227130</name>
</gene>